<reference evidence="2" key="1">
    <citation type="submission" date="2016-03" db="EMBL/GenBank/DDBJ databases">
        <title>Sphingomonas melonis TY, whole genome shotgun sequencing.</title>
        <authorList>
            <person name="Wang H."/>
            <person name="Zhu P."/>
        </authorList>
    </citation>
    <scope>NUCLEOTIDE SEQUENCE [LARGE SCALE GENOMIC DNA]</scope>
    <source>
        <strain evidence="2">TY</strain>
    </source>
</reference>
<organism evidence="2 3">
    <name type="scientific">Sphingomonas melonis TY</name>
    <dbReference type="NCBI Taxonomy" id="621456"/>
    <lineage>
        <taxon>Bacteria</taxon>
        <taxon>Pseudomonadati</taxon>
        <taxon>Pseudomonadota</taxon>
        <taxon>Alphaproteobacteria</taxon>
        <taxon>Sphingomonadales</taxon>
        <taxon>Sphingomonadaceae</taxon>
        <taxon>Sphingomonas</taxon>
    </lineage>
</organism>
<dbReference type="STRING" id="621456.BJP26_13590"/>
<dbReference type="Proteomes" id="UP000078460">
    <property type="component" value="Unassembled WGS sequence"/>
</dbReference>
<dbReference type="EMBL" id="LQCK02000021">
    <property type="protein sequence ID" value="KZB95003.1"/>
    <property type="molecule type" value="Genomic_DNA"/>
</dbReference>
<proteinExistence type="predicted"/>
<dbReference type="Pfam" id="PF13692">
    <property type="entry name" value="Glyco_trans_1_4"/>
    <property type="match status" value="1"/>
</dbReference>
<comment type="caution">
    <text evidence="2">The sequence shown here is derived from an EMBL/GenBank/DDBJ whole genome shotgun (WGS) entry which is preliminary data.</text>
</comment>
<protein>
    <recommendedName>
        <fullName evidence="1">Glycosyltransferase subfamily 4-like N-terminal domain-containing protein</fullName>
    </recommendedName>
</protein>
<dbReference type="PANTHER" id="PTHR45947:SF3">
    <property type="entry name" value="SULFOQUINOVOSYL TRANSFERASE SQD2"/>
    <property type="match status" value="1"/>
</dbReference>
<keyword evidence="3" id="KW-1185">Reference proteome</keyword>
<dbReference type="PANTHER" id="PTHR45947">
    <property type="entry name" value="SULFOQUINOVOSYL TRANSFERASE SQD2"/>
    <property type="match status" value="1"/>
</dbReference>
<feature type="domain" description="Glycosyltransferase subfamily 4-like N-terminal" evidence="1">
    <location>
        <begin position="157"/>
        <end position="326"/>
    </location>
</feature>
<name>A0A175Y2V6_9SPHN</name>
<evidence type="ECO:0000259" key="1">
    <source>
        <dbReference type="Pfam" id="PF13439"/>
    </source>
</evidence>
<dbReference type="OrthoDB" id="9783380at2"/>
<dbReference type="Gene3D" id="3.40.50.2000">
    <property type="entry name" value="Glycogen Phosphorylase B"/>
    <property type="match status" value="2"/>
</dbReference>
<dbReference type="GO" id="GO:0016757">
    <property type="term" value="F:glycosyltransferase activity"/>
    <property type="evidence" value="ECO:0007669"/>
    <property type="project" value="TreeGrafter"/>
</dbReference>
<dbReference type="Pfam" id="PF13439">
    <property type="entry name" value="Glyco_transf_4"/>
    <property type="match status" value="1"/>
</dbReference>
<accession>A0A175Y2V6</accession>
<gene>
    <name evidence="2" type="ORF">AVM11_17930</name>
</gene>
<dbReference type="AlphaFoldDB" id="A0A175Y2V6"/>
<evidence type="ECO:0000313" key="3">
    <source>
        <dbReference type="Proteomes" id="UP000078460"/>
    </source>
</evidence>
<evidence type="ECO:0000313" key="2">
    <source>
        <dbReference type="EMBL" id="KZB95003.1"/>
    </source>
</evidence>
<dbReference type="KEGG" id="smy:BJP26_13590"/>
<sequence>MTIAFSCYPLTTDLTRALAHFGPTDEALTLSNLRALPLARLWSTLRRTAPDRIRVVLGEPTERTLLPILLMLAALTRASRIEVVDLATAEVRTVPRIRALFGIWHSIAASVAGQLAKLEAERRTKALMQTVPLTFAAPTFERGLYLKSNLMLGTLAGGSVGHIAGVANELYRRSRSLVLAALEFPAMVDRDVPFVSIRPLTHYGIPPESNHLRFDRHCYDAAAPILERGDADFIYQRLSIANFTGVRLSRRYNVPLILEYNGSEVWIAQHWGLKLAWAGLAKRIEQVCFRHAHRIITVSDVLADELRAQGVPDDKIVSYPNCIEPEVFDPSRYDAERRVIRTGLGIGDDELVCTFLGTFGAWHGAEVLAEAIRRYAATHAAGFGTRLRFLMIGDGLLAGKCREMLADEIESGMVIFTGIVAQAKAPGYLAASDIFLSPHVQPGDGSRFFGSPTKLFEYMAMAKPIVASELDQIAEVLHPATRLVDVATHDRWHDGNLAILTRPGSVDDIVDALRLLRDHLEWHQPMGEAARAKALAHYTWRQHVDQIFDTL</sequence>
<dbReference type="InterPro" id="IPR028098">
    <property type="entry name" value="Glyco_trans_4-like_N"/>
</dbReference>
<dbReference type="InterPro" id="IPR050194">
    <property type="entry name" value="Glycosyltransferase_grp1"/>
</dbReference>
<dbReference type="SUPFAM" id="SSF53756">
    <property type="entry name" value="UDP-Glycosyltransferase/glycogen phosphorylase"/>
    <property type="match status" value="1"/>
</dbReference>